<feature type="region of interest" description="Disordered" evidence="3">
    <location>
        <begin position="1"/>
        <end position="45"/>
    </location>
</feature>
<dbReference type="SUPFAM" id="SSF46689">
    <property type="entry name" value="Homeodomain-like"/>
    <property type="match status" value="1"/>
</dbReference>
<name>A0ABT0YTZ8_9BURK</name>
<dbReference type="InterPro" id="IPR050109">
    <property type="entry name" value="HTH-type_TetR-like_transc_reg"/>
</dbReference>
<dbReference type="Pfam" id="PF17918">
    <property type="entry name" value="TetR_C_15"/>
    <property type="match status" value="1"/>
</dbReference>
<comment type="caution">
    <text evidence="5">The sequence shown here is derived from an EMBL/GenBank/DDBJ whole genome shotgun (WGS) entry which is preliminary data.</text>
</comment>
<dbReference type="PROSITE" id="PS50977">
    <property type="entry name" value="HTH_TETR_2"/>
    <property type="match status" value="1"/>
</dbReference>
<evidence type="ECO:0000313" key="6">
    <source>
        <dbReference type="Proteomes" id="UP001165541"/>
    </source>
</evidence>
<evidence type="ECO:0000256" key="2">
    <source>
        <dbReference type="PROSITE-ProRule" id="PRU00335"/>
    </source>
</evidence>
<dbReference type="EMBL" id="JAMKFE010000017">
    <property type="protein sequence ID" value="MCM5682224.1"/>
    <property type="molecule type" value="Genomic_DNA"/>
</dbReference>
<feature type="compositionally biased region" description="Polar residues" evidence="3">
    <location>
        <begin position="1"/>
        <end position="10"/>
    </location>
</feature>
<gene>
    <name evidence="5" type="ORF">M8A51_22070</name>
</gene>
<evidence type="ECO:0000259" key="4">
    <source>
        <dbReference type="PROSITE" id="PS50977"/>
    </source>
</evidence>
<dbReference type="InterPro" id="IPR041669">
    <property type="entry name" value="TetR_C_15"/>
</dbReference>
<dbReference type="InterPro" id="IPR009057">
    <property type="entry name" value="Homeodomain-like_sf"/>
</dbReference>
<feature type="domain" description="HTH tetR-type" evidence="4">
    <location>
        <begin position="45"/>
        <end position="104"/>
    </location>
</feature>
<accession>A0ABT0YTZ8</accession>
<dbReference type="InterPro" id="IPR001647">
    <property type="entry name" value="HTH_TetR"/>
</dbReference>
<dbReference type="SUPFAM" id="SSF48498">
    <property type="entry name" value="Tetracyclin repressor-like, C-terminal domain"/>
    <property type="match status" value="1"/>
</dbReference>
<evidence type="ECO:0000256" key="3">
    <source>
        <dbReference type="SAM" id="MobiDB-lite"/>
    </source>
</evidence>
<keyword evidence="1 2" id="KW-0238">DNA-binding</keyword>
<evidence type="ECO:0000313" key="5">
    <source>
        <dbReference type="EMBL" id="MCM5682224.1"/>
    </source>
</evidence>
<sequence length="239" mass="25626">MRGRNTSNGDARTVGSRLAPRNSHSAGTPLRPQPPRKQPAQERSRHTVDAILEAATRVFDHEGAGATTNRIAEVAGVGIGSLYQYFPNKQALLTALHERHLDEVADAVLDALDGAAVPLRDTIARLVQRSLAVHRHRPALQRMLHLELPQLAQHDSASPAKQRVAQQVHRWLESRAGALGIGDAALATRTLLTVGEGLVHQAVLNPPPGVSDTALADEIARALCGYLTEASTRKLGPEA</sequence>
<keyword evidence="6" id="KW-1185">Reference proteome</keyword>
<reference evidence="5" key="1">
    <citation type="submission" date="2022-05" db="EMBL/GenBank/DDBJ databases">
        <title>Schlegelella sp. nov., isolated from mangrove soil.</title>
        <authorList>
            <person name="Liu Y."/>
            <person name="Ge X."/>
            <person name="Liu W."/>
        </authorList>
    </citation>
    <scope>NUCLEOTIDE SEQUENCE</scope>
    <source>
        <strain evidence="5">S2-27</strain>
    </source>
</reference>
<dbReference type="Gene3D" id="1.10.357.10">
    <property type="entry name" value="Tetracycline Repressor, domain 2"/>
    <property type="match status" value="1"/>
</dbReference>
<dbReference type="RefSeq" id="WP_251780700.1">
    <property type="nucleotide sequence ID" value="NZ_JAMKFE010000017.1"/>
</dbReference>
<protein>
    <submittedName>
        <fullName evidence="5">TetR/AcrR family transcriptional regulator</fullName>
    </submittedName>
</protein>
<organism evidence="5 6">
    <name type="scientific">Caldimonas mangrovi</name>
    <dbReference type="NCBI Taxonomy" id="2944811"/>
    <lineage>
        <taxon>Bacteria</taxon>
        <taxon>Pseudomonadati</taxon>
        <taxon>Pseudomonadota</taxon>
        <taxon>Betaproteobacteria</taxon>
        <taxon>Burkholderiales</taxon>
        <taxon>Sphaerotilaceae</taxon>
        <taxon>Caldimonas</taxon>
    </lineage>
</organism>
<dbReference type="PANTHER" id="PTHR30055">
    <property type="entry name" value="HTH-TYPE TRANSCRIPTIONAL REGULATOR RUTR"/>
    <property type="match status" value="1"/>
</dbReference>
<dbReference type="Proteomes" id="UP001165541">
    <property type="component" value="Unassembled WGS sequence"/>
</dbReference>
<evidence type="ECO:0000256" key="1">
    <source>
        <dbReference type="ARBA" id="ARBA00023125"/>
    </source>
</evidence>
<feature type="DNA-binding region" description="H-T-H motif" evidence="2">
    <location>
        <begin position="67"/>
        <end position="86"/>
    </location>
</feature>
<dbReference type="PRINTS" id="PR00455">
    <property type="entry name" value="HTHTETR"/>
</dbReference>
<dbReference type="InterPro" id="IPR036271">
    <property type="entry name" value="Tet_transcr_reg_TetR-rel_C_sf"/>
</dbReference>
<proteinExistence type="predicted"/>
<dbReference type="PANTHER" id="PTHR30055:SF226">
    <property type="entry name" value="HTH-TYPE TRANSCRIPTIONAL REGULATOR PKSA"/>
    <property type="match status" value="1"/>
</dbReference>
<dbReference type="Pfam" id="PF00440">
    <property type="entry name" value="TetR_N"/>
    <property type="match status" value="1"/>
</dbReference>